<keyword evidence="4" id="KW-1185">Reference proteome</keyword>
<dbReference type="AlphaFoldDB" id="A0AA88PB70"/>
<sequence length="202" mass="22291">MRGTTDTDIGVEPPTPAGGRLGAGAGGSPFYRELWFIVLMAGVALLLLALILAIVLHKALNKPPFTRERPPLVPLPLQRRSPLAVYPPSNSYLFDTVPETVGSPNSVTLKAFTLHMEEVIESKVVEEERSGEGGLVTVSGLYTQNPLQRSVSQLIDKKDEESWEPHFRRLDSGLFEGEEFVDTIKGFSTVRKEHTMFTDTNL</sequence>
<dbReference type="EMBL" id="JAUYZG010000017">
    <property type="protein sequence ID" value="KAK2883873.1"/>
    <property type="molecule type" value="Genomic_DNA"/>
</dbReference>
<evidence type="ECO:0000313" key="3">
    <source>
        <dbReference type="EMBL" id="KAK2883873.1"/>
    </source>
</evidence>
<proteinExistence type="predicted"/>
<accession>A0AA88PB70</accession>
<evidence type="ECO:0000256" key="2">
    <source>
        <dbReference type="SAM" id="Phobius"/>
    </source>
</evidence>
<dbReference type="Proteomes" id="UP001187343">
    <property type="component" value="Unassembled WGS sequence"/>
</dbReference>
<gene>
    <name evidence="3" type="ORF">Q8A67_017510</name>
</gene>
<organism evidence="3 4">
    <name type="scientific">Cirrhinus molitorella</name>
    <name type="common">mud carp</name>
    <dbReference type="NCBI Taxonomy" id="172907"/>
    <lineage>
        <taxon>Eukaryota</taxon>
        <taxon>Metazoa</taxon>
        <taxon>Chordata</taxon>
        <taxon>Craniata</taxon>
        <taxon>Vertebrata</taxon>
        <taxon>Euteleostomi</taxon>
        <taxon>Actinopterygii</taxon>
        <taxon>Neopterygii</taxon>
        <taxon>Teleostei</taxon>
        <taxon>Ostariophysi</taxon>
        <taxon>Cypriniformes</taxon>
        <taxon>Cyprinidae</taxon>
        <taxon>Labeoninae</taxon>
        <taxon>Labeonini</taxon>
        <taxon>Cirrhinus</taxon>
    </lineage>
</organism>
<comment type="caution">
    <text evidence="3">The sequence shown here is derived from an EMBL/GenBank/DDBJ whole genome shotgun (WGS) entry which is preliminary data.</text>
</comment>
<evidence type="ECO:0008006" key="5">
    <source>
        <dbReference type="Google" id="ProtNLM"/>
    </source>
</evidence>
<protein>
    <recommendedName>
        <fullName evidence="5">Usherin</fullName>
    </recommendedName>
</protein>
<evidence type="ECO:0000313" key="4">
    <source>
        <dbReference type="Proteomes" id="UP001187343"/>
    </source>
</evidence>
<keyword evidence="2" id="KW-0472">Membrane</keyword>
<name>A0AA88PB70_9TELE</name>
<evidence type="ECO:0000256" key="1">
    <source>
        <dbReference type="SAM" id="MobiDB-lite"/>
    </source>
</evidence>
<feature type="region of interest" description="Disordered" evidence="1">
    <location>
        <begin position="1"/>
        <end position="22"/>
    </location>
</feature>
<keyword evidence="2" id="KW-0812">Transmembrane</keyword>
<feature type="transmembrane region" description="Helical" evidence="2">
    <location>
        <begin position="34"/>
        <end position="56"/>
    </location>
</feature>
<reference evidence="3" key="1">
    <citation type="submission" date="2023-08" db="EMBL/GenBank/DDBJ databases">
        <title>Chromosome-level Genome Assembly of mud carp (Cirrhinus molitorella).</title>
        <authorList>
            <person name="Liu H."/>
        </authorList>
    </citation>
    <scope>NUCLEOTIDE SEQUENCE</scope>
    <source>
        <strain evidence="3">Prfri</strain>
        <tissue evidence="3">Muscle</tissue>
    </source>
</reference>
<keyword evidence="2" id="KW-1133">Transmembrane helix</keyword>